<proteinExistence type="predicted"/>
<dbReference type="PANTHER" id="PTHR30273">
    <property type="entry name" value="PERIPLASMIC SIGNAL SENSOR AND SIGMA FACTOR ACTIVATOR FECR-RELATED"/>
    <property type="match status" value="1"/>
</dbReference>
<dbReference type="EMBL" id="UAUU01000003">
    <property type="protein sequence ID" value="SPZ84668.1"/>
    <property type="molecule type" value="Genomic_DNA"/>
</dbReference>
<dbReference type="Gene3D" id="3.55.50.30">
    <property type="match status" value="1"/>
</dbReference>
<dbReference type="InterPro" id="IPR032508">
    <property type="entry name" value="FecR_C"/>
</dbReference>
<protein>
    <submittedName>
        <fullName evidence="3">Fec operon regulator FecR</fullName>
    </submittedName>
</protein>
<dbReference type="RefSeq" id="WP_112374093.1">
    <property type="nucleotide sequence ID" value="NZ_CP069793.1"/>
</dbReference>
<dbReference type="Pfam" id="PF04773">
    <property type="entry name" value="FecR"/>
    <property type="match status" value="1"/>
</dbReference>
<organism evidence="3 4">
    <name type="scientific">Sphingobacterium multivorum</name>
    <dbReference type="NCBI Taxonomy" id="28454"/>
    <lineage>
        <taxon>Bacteria</taxon>
        <taxon>Pseudomonadati</taxon>
        <taxon>Bacteroidota</taxon>
        <taxon>Sphingobacteriia</taxon>
        <taxon>Sphingobacteriales</taxon>
        <taxon>Sphingobacteriaceae</taxon>
        <taxon>Sphingobacterium</taxon>
    </lineage>
</organism>
<dbReference type="Gene3D" id="2.60.120.1440">
    <property type="match status" value="1"/>
</dbReference>
<evidence type="ECO:0000313" key="4">
    <source>
        <dbReference type="Proteomes" id="UP000251241"/>
    </source>
</evidence>
<dbReference type="AlphaFoldDB" id="A0A2X2IRT0"/>
<dbReference type="PANTHER" id="PTHR30273:SF2">
    <property type="entry name" value="PROTEIN FECR"/>
    <property type="match status" value="1"/>
</dbReference>
<dbReference type="Proteomes" id="UP000251241">
    <property type="component" value="Unassembled WGS sequence"/>
</dbReference>
<feature type="domain" description="FecR protein" evidence="1">
    <location>
        <begin position="176"/>
        <end position="269"/>
    </location>
</feature>
<evidence type="ECO:0000313" key="3">
    <source>
        <dbReference type="EMBL" id="SPZ84668.1"/>
    </source>
</evidence>
<feature type="domain" description="Protein FecR C-terminal" evidence="2">
    <location>
        <begin position="311"/>
        <end position="376"/>
    </location>
</feature>
<reference evidence="3 4" key="1">
    <citation type="submission" date="2018-06" db="EMBL/GenBank/DDBJ databases">
        <authorList>
            <consortium name="Pathogen Informatics"/>
            <person name="Doyle S."/>
        </authorList>
    </citation>
    <scope>NUCLEOTIDE SEQUENCE [LARGE SCALE GENOMIC DNA]</scope>
    <source>
        <strain evidence="3 4">NCTC11343</strain>
    </source>
</reference>
<sequence>MVDHNQFRIKQLAYKWLQGTCTPEEEAELQEWYETSNGEPLPIPEGLATDEQQLKELLFSNIKQEIQASKIRRIPQRVKLGGIAAALALLFILPLYLVKRTSGDSQRVAVKMQQQVHPGIKAAVLTLADGTKIDLSAQQQRVLHQDEQVKVITTASGTVQYQFTASRKTATSRTNTIETPIGTEYTIILADGSKVWLNAGSVLTFPESFASNSREVKLSGEGYFEVSHDSKRPFYVRSNEQTIRVFGTHFNVRSYPNEHNKTTLIAGSVQVSQFGKSKMLKPGQAAFTTGGNLIVAEANIEEAMAWKNGFFYFESTPIKDALAAIKRWYNVDIVYKGTNDKRELTGKIKRNSTAQQLVETLNFLDIKCRLENNKIEVEL</sequence>
<name>A0A2X2IRT0_SPHMU</name>
<dbReference type="GO" id="GO:0016989">
    <property type="term" value="F:sigma factor antagonist activity"/>
    <property type="evidence" value="ECO:0007669"/>
    <property type="project" value="TreeGrafter"/>
</dbReference>
<dbReference type="GeneID" id="97180655"/>
<dbReference type="InterPro" id="IPR006860">
    <property type="entry name" value="FecR"/>
</dbReference>
<dbReference type="InterPro" id="IPR012373">
    <property type="entry name" value="Ferrdict_sens_TM"/>
</dbReference>
<evidence type="ECO:0000259" key="1">
    <source>
        <dbReference type="Pfam" id="PF04773"/>
    </source>
</evidence>
<dbReference type="PIRSF" id="PIRSF018266">
    <property type="entry name" value="FecR"/>
    <property type="match status" value="1"/>
</dbReference>
<gene>
    <name evidence="3" type="ORF">NCTC11343_01212</name>
</gene>
<dbReference type="Pfam" id="PF16344">
    <property type="entry name" value="FecR_C"/>
    <property type="match status" value="1"/>
</dbReference>
<accession>A0A2X2IRT0</accession>
<evidence type="ECO:0000259" key="2">
    <source>
        <dbReference type="Pfam" id="PF16344"/>
    </source>
</evidence>